<dbReference type="EMBL" id="UHJJ01000001">
    <property type="protein sequence ID" value="SUQ12648.1"/>
    <property type="molecule type" value="Genomic_DNA"/>
</dbReference>
<evidence type="ECO:0000256" key="1">
    <source>
        <dbReference type="ARBA" id="ARBA00003234"/>
    </source>
</evidence>
<evidence type="ECO:0000259" key="13">
    <source>
        <dbReference type="PROSITE" id="PS51449"/>
    </source>
</evidence>
<comment type="function">
    <text evidence="1 11">Catalyzes the methylthiolation of N6-(dimethylallyl)adenosine (i(6)A), leading to the formation of 2-methylthio-N6-(dimethylallyl)adenosine (ms(2)i(6)A) at position 37 in tRNAs that read codons beginning with uridine.</text>
</comment>
<dbReference type="SFLD" id="SFLDG01082">
    <property type="entry name" value="B12-binding_domain_containing"/>
    <property type="match status" value="1"/>
</dbReference>
<feature type="binding site" evidence="11">
    <location>
        <position position="208"/>
    </location>
    <ligand>
        <name>[4Fe-4S] cluster</name>
        <dbReference type="ChEBI" id="CHEBI:49883"/>
        <label>2</label>
        <note>4Fe-4S-S-AdoMet</note>
    </ligand>
</feature>
<keyword evidence="7 11" id="KW-0479">Metal-binding</keyword>
<dbReference type="PROSITE" id="PS51449">
    <property type="entry name" value="MTTASE_N"/>
    <property type="match status" value="1"/>
</dbReference>
<keyword evidence="3 11" id="KW-0963">Cytoplasm</keyword>
<proteinExistence type="inferred from homology"/>
<name>A0A316A5X9_9FIRM</name>
<dbReference type="GO" id="GO:0035597">
    <property type="term" value="F:tRNA-2-methylthio-N(6)-dimethylallyladenosine(37) synthase activity"/>
    <property type="evidence" value="ECO:0007669"/>
    <property type="project" value="UniProtKB-EC"/>
</dbReference>
<evidence type="ECO:0000256" key="5">
    <source>
        <dbReference type="ARBA" id="ARBA00022691"/>
    </source>
</evidence>
<feature type="binding site" evidence="11">
    <location>
        <position position="215"/>
    </location>
    <ligand>
        <name>[4Fe-4S] cluster</name>
        <dbReference type="ChEBI" id="CHEBI:49883"/>
        <label>2</label>
        <note>4Fe-4S-S-AdoMet</note>
    </ligand>
</feature>
<evidence type="ECO:0000256" key="6">
    <source>
        <dbReference type="ARBA" id="ARBA00022694"/>
    </source>
</evidence>
<evidence type="ECO:0000256" key="8">
    <source>
        <dbReference type="ARBA" id="ARBA00023004"/>
    </source>
</evidence>
<dbReference type="PROSITE" id="PS50926">
    <property type="entry name" value="TRAM"/>
    <property type="match status" value="1"/>
</dbReference>
<dbReference type="NCBIfam" id="TIGR00089">
    <property type="entry name" value="MiaB/RimO family radical SAM methylthiotransferase"/>
    <property type="match status" value="1"/>
</dbReference>
<dbReference type="NCBIfam" id="TIGR01574">
    <property type="entry name" value="miaB-methiolase"/>
    <property type="match status" value="1"/>
</dbReference>
<feature type="binding site" evidence="11">
    <location>
        <position position="212"/>
    </location>
    <ligand>
        <name>[4Fe-4S] cluster</name>
        <dbReference type="ChEBI" id="CHEBI:49883"/>
        <label>2</label>
        <note>4Fe-4S-S-AdoMet</note>
    </ligand>
</feature>
<evidence type="ECO:0000256" key="11">
    <source>
        <dbReference type="HAMAP-Rule" id="MF_01864"/>
    </source>
</evidence>
<dbReference type="InterPro" id="IPR013848">
    <property type="entry name" value="Methylthiotransferase_N"/>
</dbReference>
<keyword evidence="6 11" id="KW-0819">tRNA processing</keyword>
<dbReference type="HAMAP" id="MF_01864">
    <property type="entry name" value="tRNA_metthiotr_MiaB"/>
    <property type="match status" value="1"/>
</dbReference>
<dbReference type="InterPro" id="IPR058240">
    <property type="entry name" value="rSAM_sf"/>
</dbReference>
<comment type="catalytic activity">
    <reaction evidence="11">
        <text>N(6)-dimethylallyladenosine(37) in tRNA + (sulfur carrier)-SH + AH2 + 2 S-adenosyl-L-methionine = 2-methylsulfanyl-N(6)-dimethylallyladenosine(37) in tRNA + (sulfur carrier)-H + 5'-deoxyadenosine + L-methionine + A + S-adenosyl-L-homocysteine + 2 H(+)</text>
        <dbReference type="Rhea" id="RHEA:37067"/>
        <dbReference type="Rhea" id="RHEA-COMP:10375"/>
        <dbReference type="Rhea" id="RHEA-COMP:10376"/>
        <dbReference type="Rhea" id="RHEA-COMP:14737"/>
        <dbReference type="Rhea" id="RHEA-COMP:14739"/>
        <dbReference type="ChEBI" id="CHEBI:13193"/>
        <dbReference type="ChEBI" id="CHEBI:15378"/>
        <dbReference type="ChEBI" id="CHEBI:17319"/>
        <dbReference type="ChEBI" id="CHEBI:17499"/>
        <dbReference type="ChEBI" id="CHEBI:29917"/>
        <dbReference type="ChEBI" id="CHEBI:57844"/>
        <dbReference type="ChEBI" id="CHEBI:57856"/>
        <dbReference type="ChEBI" id="CHEBI:59789"/>
        <dbReference type="ChEBI" id="CHEBI:64428"/>
        <dbReference type="ChEBI" id="CHEBI:74415"/>
        <dbReference type="ChEBI" id="CHEBI:74417"/>
        <dbReference type="EC" id="2.8.4.3"/>
    </reaction>
</comment>
<comment type="subunit">
    <text evidence="11">Monomer.</text>
</comment>
<dbReference type="GO" id="GO:0005829">
    <property type="term" value="C:cytosol"/>
    <property type="evidence" value="ECO:0007669"/>
    <property type="project" value="TreeGrafter"/>
</dbReference>
<evidence type="ECO:0000256" key="4">
    <source>
        <dbReference type="ARBA" id="ARBA00022679"/>
    </source>
</evidence>
<dbReference type="SMART" id="SM00729">
    <property type="entry name" value="Elp3"/>
    <property type="match status" value="1"/>
</dbReference>
<dbReference type="SFLD" id="SFLDS00029">
    <property type="entry name" value="Radical_SAM"/>
    <property type="match status" value="1"/>
</dbReference>
<evidence type="ECO:0000313" key="15">
    <source>
        <dbReference type="EMBL" id="SUQ12648.1"/>
    </source>
</evidence>
<keyword evidence="4 11" id="KW-0808">Transferase</keyword>
<dbReference type="Proteomes" id="UP000254051">
    <property type="component" value="Unassembled WGS sequence"/>
</dbReference>
<gene>
    <name evidence="11" type="primary">miaB</name>
    <name evidence="15" type="ORF">SAMN05216529_101545</name>
</gene>
<comment type="cofactor">
    <cofactor evidence="11">
        <name>[4Fe-4S] cluster</name>
        <dbReference type="ChEBI" id="CHEBI:49883"/>
    </cofactor>
    <text evidence="11">Binds 2 [4Fe-4S] clusters. One cluster is coordinated with 3 cysteines and an exchangeable S-adenosyl-L-methionine.</text>
</comment>
<evidence type="ECO:0000313" key="16">
    <source>
        <dbReference type="Proteomes" id="UP000254051"/>
    </source>
</evidence>
<dbReference type="FunFam" id="3.40.50.12160:FF:000006">
    <property type="entry name" value="tRNA-2-methylthio-N(6)-dimethylallyladenosine synthase"/>
    <property type="match status" value="1"/>
</dbReference>
<dbReference type="SFLD" id="SFLDG01061">
    <property type="entry name" value="methylthiotransferase"/>
    <property type="match status" value="1"/>
</dbReference>
<keyword evidence="16" id="KW-1185">Reference proteome</keyword>
<evidence type="ECO:0000256" key="2">
    <source>
        <dbReference type="ARBA" id="ARBA00022485"/>
    </source>
</evidence>
<dbReference type="Pfam" id="PF00919">
    <property type="entry name" value="UPF0004"/>
    <property type="match status" value="1"/>
</dbReference>
<feature type="binding site" evidence="11">
    <location>
        <position position="98"/>
    </location>
    <ligand>
        <name>[4Fe-4S] cluster</name>
        <dbReference type="ChEBI" id="CHEBI:49883"/>
        <label>1</label>
    </ligand>
</feature>
<dbReference type="SUPFAM" id="SSF102114">
    <property type="entry name" value="Radical SAM enzymes"/>
    <property type="match status" value="1"/>
</dbReference>
<dbReference type="InterPro" id="IPR002792">
    <property type="entry name" value="TRAM_dom"/>
</dbReference>
<dbReference type="Pfam" id="PF04055">
    <property type="entry name" value="Radical_SAM"/>
    <property type="match status" value="1"/>
</dbReference>
<dbReference type="Gene3D" id="3.40.50.12160">
    <property type="entry name" value="Methylthiotransferase, N-terminal domain"/>
    <property type="match status" value="1"/>
</dbReference>
<sequence length="491" mass="56287">MIDRTKNEEFEKILEMIDITKPAPAEEPQRQYYFIAKAREYVAEKVREAGRPLTFCVTTFGCQMNARDSEKLTGILEQIGYQEEADEEKADFVIYNTCTVRENANQRVYGRIGQLNRVKRQNPHMLVGLCGCMMQETAVVEKLKKSYRFVDLIFGTHNIYKFAELIVTRMESERMVIDIWKDTDKIVEDLPSERKFSFKSGVNIMFGCNNFCSYCIVPYVRGRERSRSPKDIIREIEELVSDGVVEIMLLGQNVNSYGKTLDVPMSFAELLQEIEKIEGLERIRFMTSHPKDLSDELIEVMGNSKKICKHLHLPFQSGSTRILDQMNRRYTKEHYLGLVDKIRAAVPDISLTTDIIVGFPGETEEDFLETLDVVRKVRYDSAFTFIYSKRTGTPAAAMEEQTPEAVVKDRFNRLLSEVQKISSEVCSVYANTVQGVLVEGVNDHDGSLMTGRMSNNLLVHFPGDESLIGKIIDVELKECKGFYYIGEMVKK</sequence>
<dbReference type="Gene3D" id="3.80.30.20">
    <property type="entry name" value="tm_1862 like domain"/>
    <property type="match status" value="1"/>
</dbReference>
<feature type="domain" description="Radical SAM core" evidence="14">
    <location>
        <begin position="194"/>
        <end position="424"/>
    </location>
</feature>
<dbReference type="InterPro" id="IPR005839">
    <property type="entry name" value="Methylthiotransferase"/>
</dbReference>
<feature type="binding site" evidence="11">
    <location>
        <position position="132"/>
    </location>
    <ligand>
        <name>[4Fe-4S] cluster</name>
        <dbReference type="ChEBI" id="CHEBI:49883"/>
        <label>1</label>
    </ligand>
</feature>
<evidence type="ECO:0000259" key="14">
    <source>
        <dbReference type="PROSITE" id="PS51918"/>
    </source>
</evidence>
<accession>A0A316A5X9</accession>
<dbReference type="InterPro" id="IPR006638">
    <property type="entry name" value="Elp3/MiaA/NifB-like_rSAM"/>
</dbReference>
<dbReference type="OrthoDB" id="9805215at2"/>
<comment type="subcellular location">
    <subcellularLocation>
        <location evidence="11">Cytoplasm</location>
    </subcellularLocation>
</comment>
<dbReference type="InterPro" id="IPR007197">
    <property type="entry name" value="rSAM"/>
</dbReference>
<dbReference type="PROSITE" id="PS51918">
    <property type="entry name" value="RADICAL_SAM"/>
    <property type="match status" value="1"/>
</dbReference>
<evidence type="ECO:0000256" key="3">
    <source>
        <dbReference type="ARBA" id="ARBA00022490"/>
    </source>
</evidence>
<dbReference type="PANTHER" id="PTHR43020">
    <property type="entry name" value="CDK5 REGULATORY SUBUNIT-ASSOCIATED PROTEIN 1"/>
    <property type="match status" value="1"/>
</dbReference>
<keyword evidence="8 11" id="KW-0408">Iron</keyword>
<dbReference type="PANTHER" id="PTHR43020:SF2">
    <property type="entry name" value="MITOCHONDRIAL TRNA METHYLTHIOTRANSFERASE CDK5RAP1"/>
    <property type="match status" value="1"/>
</dbReference>
<organism evidence="15 16">
    <name type="scientific">Faecalicatena contorta</name>
    <dbReference type="NCBI Taxonomy" id="39482"/>
    <lineage>
        <taxon>Bacteria</taxon>
        <taxon>Bacillati</taxon>
        <taxon>Bacillota</taxon>
        <taxon>Clostridia</taxon>
        <taxon>Lachnospirales</taxon>
        <taxon>Lachnospiraceae</taxon>
        <taxon>Faecalicatena</taxon>
    </lineage>
</organism>
<dbReference type="CDD" id="cd01335">
    <property type="entry name" value="Radical_SAM"/>
    <property type="match status" value="1"/>
</dbReference>
<dbReference type="SFLD" id="SFLDF00273">
    <property type="entry name" value="(dimethylallyl)adenosine_tRNA"/>
    <property type="match status" value="1"/>
</dbReference>
<dbReference type="GO" id="GO:0046872">
    <property type="term" value="F:metal ion binding"/>
    <property type="evidence" value="ECO:0007669"/>
    <property type="project" value="UniProtKB-KW"/>
</dbReference>
<keyword evidence="9 11" id="KW-0411">Iron-sulfur</keyword>
<evidence type="ECO:0000256" key="7">
    <source>
        <dbReference type="ARBA" id="ARBA00022723"/>
    </source>
</evidence>
<dbReference type="Pfam" id="PF01938">
    <property type="entry name" value="TRAM"/>
    <property type="match status" value="1"/>
</dbReference>
<evidence type="ECO:0000259" key="12">
    <source>
        <dbReference type="PROSITE" id="PS50926"/>
    </source>
</evidence>
<feature type="binding site" evidence="11">
    <location>
        <position position="62"/>
    </location>
    <ligand>
        <name>[4Fe-4S] cluster</name>
        <dbReference type="ChEBI" id="CHEBI:49883"/>
        <label>1</label>
    </ligand>
</feature>
<dbReference type="InterPro" id="IPR023404">
    <property type="entry name" value="rSAM_horseshoe"/>
</dbReference>
<dbReference type="InterPro" id="IPR006463">
    <property type="entry name" value="MiaB_methiolase"/>
</dbReference>
<dbReference type="EC" id="2.8.4.3" evidence="10 11"/>
<dbReference type="GO" id="GO:0051539">
    <property type="term" value="F:4 iron, 4 sulfur cluster binding"/>
    <property type="evidence" value="ECO:0007669"/>
    <property type="project" value="UniProtKB-UniRule"/>
</dbReference>
<dbReference type="FunFam" id="3.80.30.20:FF:000001">
    <property type="entry name" value="tRNA-2-methylthio-N(6)-dimethylallyladenosine synthase 2"/>
    <property type="match status" value="1"/>
</dbReference>
<protein>
    <recommendedName>
        <fullName evidence="10 11">tRNA-2-methylthio-N(6)-dimethylallyladenosine synthase</fullName>
        <ecNumber evidence="10 11">2.8.4.3</ecNumber>
    </recommendedName>
    <alternativeName>
        <fullName evidence="11">(Dimethylallyl)adenosine tRNA methylthiotransferase MiaB</fullName>
    </alternativeName>
    <alternativeName>
        <fullName evidence="11">tRNA-i(6)A37 methylthiotransferase</fullName>
    </alternativeName>
</protein>
<feature type="domain" description="MTTase N-terminal" evidence="13">
    <location>
        <begin position="53"/>
        <end position="171"/>
    </location>
</feature>
<dbReference type="AlphaFoldDB" id="A0A316A5X9"/>
<evidence type="ECO:0000256" key="9">
    <source>
        <dbReference type="ARBA" id="ARBA00023014"/>
    </source>
</evidence>
<evidence type="ECO:0000256" key="10">
    <source>
        <dbReference type="ARBA" id="ARBA00033765"/>
    </source>
</evidence>
<dbReference type="InterPro" id="IPR038135">
    <property type="entry name" value="Methylthiotransferase_N_sf"/>
</dbReference>
<reference evidence="16" key="1">
    <citation type="submission" date="2017-07" db="EMBL/GenBank/DDBJ databases">
        <authorList>
            <person name="Varghese N."/>
            <person name="Submissions S."/>
        </authorList>
    </citation>
    <scope>NUCLEOTIDE SEQUENCE [LARGE SCALE GENOMIC DNA]</scope>
    <source>
        <strain evidence="16">NLAE-zl-C134</strain>
    </source>
</reference>
<dbReference type="InterPro" id="IPR020612">
    <property type="entry name" value="Methylthiotransferase_CS"/>
</dbReference>
<keyword evidence="2 11" id="KW-0004">4Fe-4S</keyword>
<dbReference type="PROSITE" id="PS01278">
    <property type="entry name" value="MTTASE_RADICAL"/>
    <property type="match status" value="1"/>
</dbReference>
<comment type="similarity">
    <text evidence="11">Belongs to the methylthiotransferase family. MiaB subfamily.</text>
</comment>
<feature type="domain" description="TRAM" evidence="12">
    <location>
        <begin position="427"/>
        <end position="490"/>
    </location>
</feature>
<keyword evidence="5 11" id="KW-0949">S-adenosyl-L-methionine</keyword>